<sequence>MGINRILALVSMVLYGIVAQAQAKLEGGMDFNNPDFLVLFIAASVLSYIVCFVLVKNE</sequence>
<dbReference type="Proteomes" id="UP000008731">
    <property type="component" value="Segment"/>
</dbReference>
<feature type="transmembrane region" description="Helical" evidence="1">
    <location>
        <begin position="37"/>
        <end position="55"/>
    </location>
</feature>
<name>E5EQ34_9CAUD</name>
<keyword evidence="1" id="KW-1133">Transmembrane helix</keyword>
<organism evidence="2 3">
    <name type="scientific">Acinetobacter phage Acj9</name>
    <dbReference type="NCBI Taxonomy" id="760939"/>
    <lineage>
        <taxon>Viruses</taxon>
        <taxon>Duplodnaviria</taxon>
        <taxon>Heunggongvirae</taxon>
        <taxon>Uroviricota</taxon>
        <taxon>Caudoviricetes</taxon>
        <taxon>Pantevenvirales</taxon>
        <taxon>Straboviridae</taxon>
        <taxon>Twarogvirinae</taxon>
        <taxon>Acajnonavirus</taxon>
        <taxon>Acajnonavirus acj9</taxon>
    </lineage>
</organism>
<evidence type="ECO:0000313" key="2">
    <source>
        <dbReference type="EMBL" id="ADG60150.1"/>
    </source>
</evidence>
<dbReference type="GeneID" id="9926684"/>
<dbReference type="RefSeq" id="YP_004010387.1">
    <property type="nucleotide sequence ID" value="NC_014663.1"/>
</dbReference>
<evidence type="ECO:0000313" key="3">
    <source>
        <dbReference type="Proteomes" id="UP000008731"/>
    </source>
</evidence>
<keyword evidence="1" id="KW-0812">Transmembrane</keyword>
<protein>
    <submittedName>
        <fullName evidence="2">Uncharacterized protein</fullName>
    </submittedName>
</protein>
<dbReference type="KEGG" id="vg:9926684"/>
<keyword evidence="1" id="KW-0472">Membrane</keyword>
<evidence type="ECO:0000256" key="1">
    <source>
        <dbReference type="SAM" id="Phobius"/>
    </source>
</evidence>
<accession>E5EQ34</accession>
<dbReference type="EMBL" id="HM004124">
    <property type="protein sequence ID" value="ADG60150.1"/>
    <property type="molecule type" value="Genomic_DNA"/>
</dbReference>
<proteinExistence type="predicted"/>
<gene>
    <name evidence="2" type="ORF">Acj9p250</name>
</gene>
<reference evidence="2 3" key="1">
    <citation type="journal article" date="2010" name="Virol. J.">
        <title>Genomes of the T4-related bacteriophages as windows on microbial genome evolution.</title>
        <authorList>
            <person name="Petrov V.M."/>
            <person name="Ratnayaka S."/>
            <person name="Nolan J.M."/>
            <person name="Miller E.S."/>
            <person name="Karam J.D."/>
        </authorList>
    </citation>
    <scope>NUCLEOTIDE SEQUENCE [LARGE SCALE GENOMIC DNA]</scope>
</reference>
<keyword evidence="3" id="KW-1185">Reference proteome</keyword>